<dbReference type="Proteomes" id="UP000037035">
    <property type="component" value="Unassembled WGS sequence"/>
</dbReference>
<dbReference type="VEuPathDB" id="FungiDB:VP01_697g1"/>
<dbReference type="EMBL" id="LAVV01012360">
    <property type="protein sequence ID" value="KNZ46762.1"/>
    <property type="molecule type" value="Genomic_DNA"/>
</dbReference>
<dbReference type="AlphaFoldDB" id="A0A0L6UET2"/>
<proteinExistence type="predicted"/>
<accession>A0A0L6UET2</accession>
<organism evidence="1 2">
    <name type="scientific">Puccinia sorghi</name>
    <dbReference type="NCBI Taxonomy" id="27349"/>
    <lineage>
        <taxon>Eukaryota</taxon>
        <taxon>Fungi</taxon>
        <taxon>Dikarya</taxon>
        <taxon>Basidiomycota</taxon>
        <taxon>Pucciniomycotina</taxon>
        <taxon>Pucciniomycetes</taxon>
        <taxon>Pucciniales</taxon>
        <taxon>Pucciniaceae</taxon>
        <taxon>Puccinia</taxon>
    </lineage>
</organism>
<reference evidence="1 2" key="1">
    <citation type="submission" date="2015-08" db="EMBL/GenBank/DDBJ databases">
        <title>Next Generation Sequencing and Analysis of the Genome of Puccinia sorghi L Schw, the Causal Agent of Maize Common Rust.</title>
        <authorList>
            <person name="Rochi L."/>
            <person name="Burguener G."/>
            <person name="Darino M."/>
            <person name="Turjanski A."/>
            <person name="Kreff E."/>
            <person name="Dieguez M.J."/>
            <person name="Sacco F."/>
        </authorList>
    </citation>
    <scope>NUCLEOTIDE SEQUENCE [LARGE SCALE GENOMIC DNA]</scope>
    <source>
        <strain evidence="1 2">RO10H11247</strain>
    </source>
</reference>
<protein>
    <submittedName>
        <fullName evidence="1">Uncharacterized protein</fullName>
    </submittedName>
</protein>
<comment type="caution">
    <text evidence="1">The sequence shown here is derived from an EMBL/GenBank/DDBJ whole genome shotgun (WGS) entry which is preliminary data.</text>
</comment>
<evidence type="ECO:0000313" key="1">
    <source>
        <dbReference type="EMBL" id="KNZ46762.1"/>
    </source>
</evidence>
<name>A0A0L6UET2_9BASI</name>
<sequence>MCVQIYPLVGGDDCVLKVWDARAPLIRPVLSNSQWVARLTYLSQCVYLSK</sequence>
<keyword evidence="2" id="KW-1185">Reference proteome</keyword>
<gene>
    <name evidence="1" type="ORF">VP01_697g1</name>
</gene>
<evidence type="ECO:0000313" key="2">
    <source>
        <dbReference type="Proteomes" id="UP000037035"/>
    </source>
</evidence>